<sequence>MVINNNDDISKLFGEMTFNNNGRKLVNDQNIYDTDYSDDSSDYETLFDNGCYSRKGVNEIKAQIQTPNQQNKNVKIRDYQPSENVIKTFIDKVNTDPYEGPVLTHEASNKLMESYKKADAMRFNNKDKCDRGTAEQVMDPRTRMIGTI</sequence>
<dbReference type="AlphaFoldDB" id="A0AAV0XFQ5"/>
<name>A0AAV0XFQ5_9HEMI</name>
<reference evidence="1 2" key="1">
    <citation type="submission" date="2023-01" db="EMBL/GenBank/DDBJ databases">
        <authorList>
            <person name="Whitehead M."/>
        </authorList>
    </citation>
    <scope>NUCLEOTIDE SEQUENCE [LARGE SCALE GENOMIC DNA]</scope>
</reference>
<evidence type="ECO:0000313" key="1">
    <source>
        <dbReference type="EMBL" id="CAI6367195.1"/>
    </source>
</evidence>
<dbReference type="Proteomes" id="UP001160148">
    <property type="component" value="Unassembled WGS sequence"/>
</dbReference>
<comment type="caution">
    <text evidence="1">The sequence shown here is derived from an EMBL/GenBank/DDBJ whole genome shotgun (WGS) entry which is preliminary data.</text>
</comment>
<accession>A0AAV0XFQ5</accession>
<protein>
    <submittedName>
        <fullName evidence="1">Uncharacterized protein</fullName>
    </submittedName>
</protein>
<organism evidence="1 2">
    <name type="scientific">Macrosiphum euphorbiae</name>
    <name type="common">potato aphid</name>
    <dbReference type="NCBI Taxonomy" id="13131"/>
    <lineage>
        <taxon>Eukaryota</taxon>
        <taxon>Metazoa</taxon>
        <taxon>Ecdysozoa</taxon>
        <taxon>Arthropoda</taxon>
        <taxon>Hexapoda</taxon>
        <taxon>Insecta</taxon>
        <taxon>Pterygota</taxon>
        <taxon>Neoptera</taxon>
        <taxon>Paraneoptera</taxon>
        <taxon>Hemiptera</taxon>
        <taxon>Sternorrhyncha</taxon>
        <taxon>Aphidomorpha</taxon>
        <taxon>Aphidoidea</taxon>
        <taxon>Aphididae</taxon>
        <taxon>Macrosiphini</taxon>
        <taxon>Macrosiphum</taxon>
    </lineage>
</organism>
<gene>
    <name evidence="1" type="ORF">MEUPH1_LOCUS21694</name>
</gene>
<proteinExistence type="predicted"/>
<dbReference type="EMBL" id="CARXXK010000004">
    <property type="protein sequence ID" value="CAI6367195.1"/>
    <property type="molecule type" value="Genomic_DNA"/>
</dbReference>
<keyword evidence="2" id="KW-1185">Reference proteome</keyword>
<evidence type="ECO:0000313" key="2">
    <source>
        <dbReference type="Proteomes" id="UP001160148"/>
    </source>
</evidence>